<keyword evidence="4 5" id="KW-0472">Membrane</keyword>
<feature type="transmembrane region" description="Helical" evidence="5">
    <location>
        <begin position="52"/>
        <end position="81"/>
    </location>
</feature>
<dbReference type="GO" id="GO:0016020">
    <property type="term" value="C:membrane"/>
    <property type="evidence" value="ECO:0007669"/>
    <property type="project" value="UniProtKB-SubCell"/>
</dbReference>
<dbReference type="AlphaFoldDB" id="A0A512BXC4"/>
<evidence type="ECO:0000256" key="2">
    <source>
        <dbReference type="ARBA" id="ARBA00022692"/>
    </source>
</evidence>
<evidence type="ECO:0000256" key="1">
    <source>
        <dbReference type="ARBA" id="ARBA00004141"/>
    </source>
</evidence>
<sequence>MQATLPTLIGVAAGCIGLYSFMPQVVKCCRTGDTAAISLRMFAVRTFGLLLWTAYGFAIGSLPVLIFSALGLVLSSIILVLKVRGARAQPAIEDCCQGSLQQKGATAAEPITG</sequence>
<evidence type="ECO:0000256" key="4">
    <source>
        <dbReference type="ARBA" id="ARBA00023136"/>
    </source>
</evidence>
<dbReference type="RefSeq" id="WP_114188475.1">
    <property type="nucleotide sequence ID" value="NZ_BJYU01000069.1"/>
</dbReference>
<dbReference type="OrthoDB" id="8020112at2"/>
<proteinExistence type="predicted"/>
<dbReference type="InterPro" id="IPR006603">
    <property type="entry name" value="PQ-loop_rpt"/>
</dbReference>
<dbReference type="Gene3D" id="1.20.1280.290">
    <property type="match status" value="1"/>
</dbReference>
<comment type="caution">
    <text evidence="6">The sequence shown here is derived from an EMBL/GenBank/DDBJ whole genome shotgun (WGS) entry which is preliminary data.</text>
</comment>
<dbReference type="Proteomes" id="UP000321085">
    <property type="component" value="Unassembled WGS sequence"/>
</dbReference>
<accession>A0A512BXC4</accession>
<comment type="subcellular location">
    <subcellularLocation>
        <location evidence="1">Membrane</location>
        <topology evidence="1">Multi-pass membrane protein</topology>
    </subcellularLocation>
</comment>
<evidence type="ECO:0000256" key="5">
    <source>
        <dbReference type="SAM" id="Phobius"/>
    </source>
</evidence>
<evidence type="ECO:0000313" key="7">
    <source>
        <dbReference type="Proteomes" id="UP000321085"/>
    </source>
</evidence>
<keyword evidence="7" id="KW-1185">Reference proteome</keyword>
<dbReference type="Pfam" id="PF04193">
    <property type="entry name" value="PQ-loop"/>
    <property type="match status" value="1"/>
</dbReference>
<evidence type="ECO:0000313" key="6">
    <source>
        <dbReference type="EMBL" id="GEO16606.1"/>
    </source>
</evidence>
<gene>
    <name evidence="6" type="ORF">MAE02_43020</name>
</gene>
<name>A0A512BXC4_9HYPH</name>
<organism evidence="6 7">
    <name type="scientific">Microvirga aerophila</name>
    <dbReference type="NCBI Taxonomy" id="670291"/>
    <lineage>
        <taxon>Bacteria</taxon>
        <taxon>Pseudomonadati</taxon>
        <taxon>Pseudomonadota</taxon>
        <taxon>Alphaproteobacteria</taxon>
        <taxon>Hyphomicrobiales</taxon>
        <taxon>Methylobacteriaceae</taxon>
        <taxon>Microvirga</taxon>
    </lineage>
</organism>
<keyword evidence="2 5" id="KW-0812">Transmembrane</keyword>
<keyword evidence="3 5" id="KW-1133">Transmembrane helix</keyword>
<protein>
    <recommendedName>
        <fullName evidence="8">Sugar transporter SemiSWEET</fullName>
    </recommendedName>
</protein>
<dbReference type="EMBL" id="BJYU01000069">
    <property type="protein sequence ID" value="GEO16606.1"/>
    <property type="molecule type" value="Genomic_DNA"/>
</dbReference>
<evidence type="ECO:0000256" key="3">
    <source>
        <dbReference type="ARBA" id="ARBA00022989"/>
    </source>
</evidence>
<reference evidence="6 7" key="1">
    <citation type="submission" date="2019-07" db="EMBL/GenBank/DDBJ databases">
        <title>Whole genome shotgun sequence of Microvirga aerophila NBRC 106136.</title>
        <authorList>
            <person name="Hosoyama A."/>
            <person name="Uohara A."/>
            <person name="Ohji S."/>
            <person name="Ichikawa N."/>
        </authorList>
    </citation>
    <scope>NUCLEOTIDE SEQUENCE [LARGE SCALE GENOMIC DNA]</scope>
    <source>
        <strain evidence="6 7">NBRC 106136</strain>
    </source>
</reference>
<evidence type="ECO:0008006" key="8">
    <source>
        <dbReference type="Google" id="ProtNLM"/>
    </source>
</evidence>